<organism evidence="2">
    <name type="scientific">Ixodes ricinus</name>
    <name type="common">Common tick</name>
    <name type="synonym">Acarus ricinus</name>
    <dbReference type="NCBI Taxonomy" id="34613"/>
    <lineage>
        <taxon>Eukaryota</taxon>
        <taxon>Metazoa</taxon>
        <taxon>Ecdysozoa</taxon>
        <taxon>Arthropoda</taxon>
        <taxon>Chelicerata</taxon>
        <taxon>Arachnida</taxon>
        <taxon>Acari</taxon>
        <taxon>Parasitiformes</taxon>
        <taxon>Ixodida</taxon>
        <taxon>Ixodoidea</taxon>
        <taxon>Ixodidae</taxon>
        <taxon>Ixodinae</taxon>
        <taxon>Ixodes</taxon>
    </lineage>
</organism>
<evidence type="ECO:0000313" key="2">
    <source>
        <dbReference type="EMBL" id="MXU90860.1"/>
    </source>
</evidence>
<feature type="transmembrane region" description="Helical" evidence="1">
    <location>
        <begin position="27"/>
        <end position="44"/>
    </location>
</feature>
<keyword evidence="1" id="KW-1133">Transmembrane helix</keyword>
<accession>A0A6B0UM41</accession>
<sequence>MSACPNLIWPPPLYTLLFRFSPVYGEMPLFPNTVLFLAVVLFFVQPSRFFVGQQLSGVVPCKRLDSRFSNFVVVPQHCFSRLGFVEYRGLVALATFFSVHLCSVLVFVLVMLCFHVAT</sequence>
<protein>
    <submittedName>
        <fullName evidence="2">Uncharacterized protein</fullName>
    </submittedName>
</protein>
<keyword evidence="1" id="KW-0472">Membrane</keyword>
<name>A0A6B0UM41_IXORI</name>
<evidence type="ECO:0000256" key="1">
    <source>
        <dbReference type="SAM" id="Phobius"/>
    </source>
</evidence>
<reference evidence="2" key="1">
    <citation type="submission" date="2019-12" db="EMBL/GenBank/DDBJ databases">
        <title>An insight into the sialome of adult female Ixodes ricinus ticks feeding for 6 days.</title>
        <authorList>
            <person name="Perner J."/>
            <person name="Ribeiro J.M.C."/>
        </authorList>
    </citation>
    <scope>NUCLEOTIDE SEQUENCE</scope>
    <source>
        <strain evidence="2">Semi-engorged</strain>
        <tissue evidence="2">Salivary glands</tissue>
    </source>
</reference>
<feature type="transmembrane region" description="Helical" evidence="1">
    <location>
        <begin position="90"/>
        <end position="117"/>
    </location>
</feature>
<dbReference type="EMBL" id="GIFC01008777">
    <property type="protein sequence ID" value="MXU90860.1"/>
    <property type="molecule type" value="Transcribed_RNA"/>
</dbReference>
<dbReference type="AlphaFoldDB" id="A0A6B0UM41"/>
<proteinExistence type="predicted"/>
<keyword evidence="1" id="KW-0812">Transmembrane</keyword>